<organism evidence="1 2">
    <name type="scientific">Emiliania huxleyi (strain CCMP1516)</name>
    <dbReference type="NCBI Taxonomy" id="280463"/>
    <lineage>
        <taxon>Eukaryota</taxon>
        <taxon>Haptista</taxon>
        <taxon>Haptophyta</taxon>
        <taxon>Prymnesiophyceae</taxon>
        <taxon>Isochrysidales</taxon>
        <taxon>Noelaerhabdaceae</taxon>
        <taxon>Emiliania</taxon>
    </lineage>
</organism>
<evidence type="ECO:0000313" key="2">
    <source>
        <dbReference type="Proteomes" id="UP000013827"/>
    </source>
</evidence>
<evidence type="ECO:0008006" key="3">
    <source>
        <dbReference type="Google" id="ProtNLM"/>
    </source>
</evidence>
<dbReference type="EnsemblProtists" id="EOD29164">
    <property type="protein sequence ID" value="EOD29164"/>
    <property type="gene ID" value="EMIHUDRAFT_234111"/>
</dbReference>
<reference evidence="2" key="1">
    <citation type="journal article" date="2013" name="Nature">
        <title>Pan genome of the phytoplankton Emiliania underpins its global distribution.</title>
        <authorList>
            <person name="Read B.A."/>
            <person name="Kegel J."/>
            <person name="Klute M.J."/>
            <person name="Kuo A."/>
            <person name="Lefebvre S.C."/>
            <person name="Maumus F."/>
            <person name="Mayer C."/>
            <person name="Miller J."/>
            <person name="Monier A."/>
            <person name="Salamov A."/>
            <person name="Young J."/>
            <person name="Aguilar M."/>
            <person name="Claverie J.M."/>
            <person name="Frickenhaus S."/>
            <person name="Gonzalez K."/>
            <person name="Herman E.K."/>
            <person name="Lin Y.C."/>
            <person name="Napier J."/>
            <person name="Ogata H."/>
            <person name="Sarno A.F."/>
            <person name="Shmutz J."/>
            <person name="Schroeder D."/>
            <person name="de Vargas C."/>
            <person name="Verret F."/>
            <person name="von Dassow P."/>
            <person name="Valentin K."/>
            <person name="Van de Peer Y."/>
            <person name="Wheeler G."/>
            <person name="Dacks J.B."/>
            <person name="Delwiche C.F."/>
            <person name="Dyhrman S.T."/>
            <person name="Glockner G."/>
            <person name="John U."/>
            <person name="Richards T."/>
            <person name="Worden A.Z."/>
            <person name="Zhang X."/>
            <person name="Grigoriev I.V."/>
            <person name="Allen A.E."/>
            <person name="Bidle K."/>
            <person name="Borodovsky M."/>
            <person name="Bowler C."/>
            <person name="Brownlee C."/>
            <person name="Cock J.M."/>
            <person name="Elias M."/>
            <person name="Gladyshev V.N."/>
            <person name="Groth M."/>
            <person name="Guda C."/>
            <person name="Hadaegh A."/>
            <person name="Iglesias-Rodriguez M.D."/>
            <person name="Jenkins J."/>
            <person name="Jones B.M."/>
            <person name="Lawson T."/>
            <person name="Leese F."/>
            <person name="Lindquist E."/>
            <person name="Lobanov A."/>
            <person name="Lomsadze A."/>
            <person name="Malik S.B."/>
            <person name="Marsh M.E."/>
            <person name="Mackinder L."/>
            <person name="Mock T."/>
            <person name="Mueller-Roeber B."/>
            <person name="Pagarete A."/>
            <person name="Parker M."/>
            <person name="Probert I."/>
            <person name="Quesneville H."/>
            <person name="Raines C."/>
            <person name="Rensing S.A."/>
            <person name="Riano-Pachon D.M."/>
            <person name="Richier S."/>
            <person name="Rokitta S."/>
            <person name="Shiraiwa Y."/>
            <person name="Soanes D.M."/>
            <person name="van der Giezen M."/>
            <person name="Wahlund T.M."/>
            <person name="Williams B."/>
            <person name="Wilson W."/>
            <person name="Wolfe G."/>
            <person name="Wurch L.L."/>
        </authorList>
    </citation>
    <scope>NUCLEOTIDE SEQUENCE</scope>
</reference>
<reference evidence="1" key="2">
    <citation type="submission" date="2024-10" db="UniProtKB">
        <authorList>
            <consortium name="EnsemblProtists"/>
        </authorList>
    </citation>
    <scope>IDENTIFICATION</scope>
</reference>
<accession>A0A0D3K079</accession>
<evidence type="ECO:0000313" key="1">
    <source>
        <dbReference type="EnsemblProtists" id="EOD29164"/>
    </source>
</evidence>
<dbReference type="Proteomes" id="UP000013827">
    <property type="component" value="Unassembled WGS sequence"/>
</dbReference>
<dbReference type="AlphaFoldDB" id="A0A0D3K079"/>
<dbReference type="KEGG" id="ehx:EMIHUDRAFT_234111"/>
<dbReference type="GeneID" id="17274710"/>
<dbReference type="HOGENOM" id="CLU_1931520_0_0_1"/>
<name>A0A0D3K079_EMIH1</name>
<proteinExistence type="predicted"/>
<sequence>MAQCFVCAGDSSTEPLLTDLCDCRDLHLHASCQRRLIAQAPAHAHASDLPLLTLCPFVCLFYGIGAAFGCDFCALFLPLSSLAYCCLWIHAFGPAWRKVAIVGGDVGGNAGSVCEGREGQRGSRHGAQAIA</sequence>
<dbReference type="RefSeq" id="XP_005781593.1">
    <property type="nucleotide sequence ID" value="XM_005781536.1"/>
</dbReference>
<dbReference type="PaxDb" id="2903-EOD29164"/>
<keyword evidence="2" id="KW-1185">Reference proteome</keyword>
<protein>
    <recommendedName>
        <fullName evidence="3">RING-CH-type domain-containing protein</fullName>
    </recommendedName>
</protein>